<feature type="transmembrane region" description="Helical" evidence="1">
    <location>
        <begin position="197"/>
        <end position="221"/>
    </location>
</feature>
<organism evidence="2 3">
    <name type="scientific">Pelagibacterium lacus</name>
    <dbReference type="NCBI Taxonomy" id="2282655"/>
    <lineage>
        <taxon>Bacteria</taxon>
        <taxon>Pseudomonadati</taxon>
        <taxon>Pseudomonadota</taxon>
        <taxon>Alphaproteobacteria</taxon>
        <taxon>Hyphomicrobiales</taxon>
        <taxon>Devosiaceae</taxon>
        <taxon>Pelagibacterium</taxon>
    </lineage>
</organism>
<dbReference type="GO" id="GO:0042925">
    <property type="term" value="F:benzoate transmembrane transporter activity"/>
    <property type="evidence" value="ECO:0007669"/>
    <property type="project" value="InterPro"/>
</dbReference>
<evidence type="ECO:0000313" key="2">
    <source>
        <dbReference type="EMBL" id="RDE08184.1"/>
    </source>
</evidence>
<keyword evidence="1" id="KW-0812">Transmembrane</keyword>
<name>A0A369W0J2_9HYPH</name>
<protein>
    <submittedName>
        <fullName evidence="2">Benzoate transporter</fullName>
    </submittedName>
</protein>
<dbReference type="EMBL" id="QQNH01000022">
    <property type="protein sequence ID" value="RDE08184.1"/>
    <property type="molecule type" value="Genomic_DNA"/>
</dbReference>
<feature type="transmembrane region" description="Helical" evidence="1">
    <location>
        <begin position="164"/>
        <end position="185"/>
    </location>
</feature>
<feature type="transmembrane region" description="Helical" evidence="1">
    <location>
        <begin position="42"/>
        <end position="62"/>
    </location>
</feature>
<dbReference type="Pfam" id="PF03594">
    <property type="entry name" value="BenE"/>
    <property type="match status" value="1"/>
</dbReference>
<feature type="transmembrane region" description="Helical" evidence="1">
    <location>
        <begin position="140"/>
        <end position="158"/>
    </location>
</feature>
<dbReference type="PANTHER" id="PTHR30199:SF0">
    <property type="entry name" value="INNER MEMBRANE PROTEIN YDCO"/>
    <property type="match status" value="1"/>
</dbReference>
<dbReference type="GO" id="GO:0005886">
    <property type="term" value="C:plasma membrane"/>
    <property type="evidence" value="ECO:0007669"/>
    <property type="project" value="TreeGrafter"/>
</dbReference>
<feature type="transmembrane region" description="Helical" evidence="1">
    <location>
        <begin position="344"/>
        <end position="369"/>
    </location>
</feature>
<sequence length="390" mass="39202">MTLIQPIFAGILASTVGFASTFAVVLQGFATVGASPEQAASGLFALCLAMGLLGIGLSFVTRMPIAIAWSTPGAVLLISTGAVEGGFAAATGAFIGAAVLMVVSGLWRPFGRAVAAIPMPLAAAMLAGILFELCLAPVKAVAELPLLALPVVLVWIVLLRVARLWAVPAAVLVAAIAIAMTSDLPPDVFSGAFPTPVWVTPVITIDAMIGIALPLFVVTMASQNIPGLAVLRSNGYDPEPAPIFVSISVASGLGALIGGHMINLAAITAALCAGPDAHPDVKKRYIAAIAGGMFYVALAFGAGVAAAFVAVAPAILIEAVAGLALIGSLAAALQGAVANEEFRLSAVVTFLTVASGLTLFGIGAAFWGLVAGGAVHMLLAYKGKKERDGR</sequence>
<keyword evidence="1" id="KW-0472">Membrane</keyword>
<dbReference type="RefSeq" id="WP_114646631.1">
    <property type="nucleotide sequence ID" value="NZ_QQNH01000022.1"/>
</dbReference>
<keyword evidence="1" id="KW-1133">Transmembrane helix</keyword>
<feature type="transmembrane region" description="Helical" evidence="1">
    <location>
        <begin position="113"/>
        <end position="133"/>
    </location>
</feature>
<evidence type="ECO:0000256" key="1">
    <source>
        <dbReference type="SAM" id="Phobius"/>
    </source>
</evidence>
<keyword evidence="3" id="KW-1185">Reference proteome</keyword>
<dbReference type="PANTHER" id="PTHR30199">
    <property type="entry name" value="MFS FAMILY TRANSPORTER, PREDICTED SUBSTRATE BENZOATE"/>
    <property type="match status" value="1"/>
</dbReference>
<dbReference type="AlphaFoldDB" id="A0A369W0J2"/>
<comment type="caution">
    <text evidence="2">The sequence shown here is derived from an EMBL/GenBank/DDBJ whole genome shotgun (WGS) entry which is preliminary data.</text>
</comment>
<feature type="transmembrane region" description="Helical" evidence="1">
    <location>
        <begin position="7"/>
        <end position="30"/>
    </location>
</feature>
<dbReference type="InterPro" id="IPR004711">
    <property type="entry name" value="Benzoate_Transporter"/>
</dbReference>
<proteinExistence type="predicted"/>
<feature type="transmembrane region" description="Helical" evidence="1">
    <location>
        <begin position="285"/>
        <end position="309"/>
    </location>
</feature>
<feature type="transmembrane region" description="Helical" evidence="1">
    <location>
        <begin position="74"/>
        <end position="107"/>
    </location>
</feature>
<reference evidence="3" key="1">
    <citation type="submission" date="2018-07" db="EMBL/GenBank/DDBJ databases">
        <authorList>
            <person name="Liu B.-T."/>
            <person name="Du Z."/>
        </authorList>
    </citation>
    <scope>NUCLEOTIDE SEQUENCE [LARGE SCALE GENOMIC DNA]</scope>
    <source>
        <strain evidence="3">XYN52</strain>
    </source>
</reference>
<dbReference type="Proteomes" id="UP000253759">
    <property type="component" value="Unassembled WGS sequence"/>
</dbReference>
<feature type="transmembrane region" description="Helical" evidence="1">
    <location>
        <begin position="315"/>
        <end position="337"/>
    </location>
</feature>
<accession>A0A369W0J2</accession>
<gene>
    <name evidence="2" type="ORF">DVH29_12840</name>
</gene>
<dbReference type="OrthoDB" id="9792424at2"/>
<feature type="transmembrane region" description="Helical" evidence="1">
    <location>
        <begin position="241"/>
        <end position="273"/>
    </location>
</feature>
<dbReference type="NCBIfam" id="TIGR00843">
    <property type="entry name" value="benE"/>
    <property type="match status" value="1"/>
</dbReference>
<evidence type="ECO:0000313" key="3">
    <source>
        <dbReference type="Proteomes" id="UP000253759"/>
    </source>
</evidence>